<accession>A0AAQ4ELT1</accession>
<evidence type="ECO:0000313" key="3">
    <source>
        <dbReference type="EMBL" id="KAK8775696.1"/>
    </source>
</evidence>
<comment type="caution">
    <text evidence="3">The sequence shown here is derived from an EMBL/GenBank/DDBJ whole genome shotgun (WGS) entry which is preliminary data.</text>
</comment>
<gene>
    <name evidence="3" type="ORF">V5799_030961</name>
</gene>
<dbReference type="CDD" id="cd20379">
    <property type="entry name" value="Tudor_dTUD-like"/>
    <property type="match status" value="1"/>
</dbReference>
<dbReference type="FunFam" id="2.30.30.140:FF:000018">
    <property type="entry name" value="Serine/threonine-protein kinase 31"/>
    <property type="match status" value="1"/>
</dbReference>
<dbReference type="PROSITE" id="PS50304">
    <property type="entry name" value="TUDOR"/>
    <property type="match status" value="1"/>
</dbReference>
<feature type="compositionally biased region" description="Low complexity" evidence="1">
    <location>
        <begin position="47"/>
        <end position="60"/>
    </location>
</feature>
<protein>
    <recommendedName>
        <fullName evidence="2">Tudor domain-containing protein</fullName>
    </recommendedName>
</protein>
<evidence type="ECO:0000313" key="4">
    <source>
        <dbReference type="Proteomes" id="UP001321473"/>
    </source>
</evidence>
<feature type="region of interest" description="Disordered" evidence="1">
    <location>
        <begin position="1"/>
        <end position="28"/>
    </location>
</feature>
<dbReference type="EMBL" id="JARKHS020013817">
    <property type="protein sequence ID" value="KAK8775696.1"/>
    <property type="molecule type" value="Genomic_DNA"/>
</dbReference>
<feature type="region of interest" description="Disordered" evidence="1">
    <location>
        <begin position="45"/>
        <end position="94"/>
    </location>
</feature>
<keyword evidence="4" id="KW-1185">Reference proteome</keyword>
<dbReference type="Gene3D" id="2.30.30.140">
    <property type="match status" value="2"/>
</dbReference>
<reference evidence="3 4" key="1">
    <citation type="journal article" date="2023" name="Arcadia Sci">
        <title>De novo assembly of a long-read Amblyomma americanum tick genome.</title>
        <authorList>
            <person name="Chou S."/>
            <person name="Poskanzer K.E."/>
            <person name="Rollins M."/>
            <person name="Thuy-Boun P.S."/>
        </authorList>
    </citation>
    <scope>NUCLEOTIDE SEQUENCE [LARGE SCALE GENOMIC DNA]</scope>
    <source>
        <strain evidence="3">F_SG_1</strain>
        <tissue evidence="3">Salivary glands</tissue>
    </source>
</reference>
<dbReference type="SMART" id="SM00333">
    <property type="entry name" value="TUDOR"/>
    <property type="match status" value="2"/>
</dbReference>
<dbReference type="AlphaFoldDB" id="A0AAQ4ELT1"/>
<dbReference type="InterPro" id="IPR002999">
    <property type="entry name" value="Tudor"/>
</dbReference>
<dbReference type="PANTHER" id="PTHR22948">
    <property type="entry name" value="TUDOR DOMAIN CONTAINING PROTEIN"/>
    <property type="match status" value="1"/>
</dbReference>
<evidence type="ECO:0000259" key="2">
    <source>
        <dbReference type="PROSITE" id="PS50304"/>
    </source>
</evidence>
<dbReference type="Proteomes" id="UP001321473">
    <property type="component" value="Unassembled WGS sequence"/>
</dbReference>
<dbReference type="SUPFAM" id="SSF63748">
    <property type="entry name" value="Tudor/PWWP/MBT"/>
    <property type="match status" value="2"/>
</dbReference>
<feature type="region of interest" description="Disordered" evidence="1">
    <location>
        <begin position="273"/>
        <end position="299"/>
    </location>
</feature>
<feature type="compositionally biased region" description="Low complexity" evidence="1">
    <location>
        <begin position="74"/>
        <end position="93"/>
    </location>
</feature>
<sequence length="481" mass="51355">MGQLLSFTVESIDGGTAQGTVSSEEDRKSIGGLGLVTWHADLIRGGSAKTSSSSPSTPLSPTEPAPPKSALAKPTPAEPASTPSAQPAPSLQSNVDAKVLHVPQRKLPSDRPDMVLVWRTPDGLFVQQQSLTGELKDMTGALNAWVKSQSPEPSTTKYSKAGYVCALFSEDSIWYRGQVLSEQSPDGTYLVLSVDFGNRERMLASSLRPLPPSFAEKPLFAFCVVPQNVPTENSRLAALLQQEPFTAVQADTTRAGLAVVRLERKDGTCINDLISRAPHKDPAQSTATGSAPQEEPQKPPVAVQTLVNVPDCPLPKRPFDAVVASVEGNLVYIQPIIRASGLLKFTEALANKARRDPGYKFTEMPPVNQCVLAVYSDGDQWYRARVVSADESGSMEELAKEPASVLAVRLEGTPVLSPWAGEILSREPRVVVQLVGSDSGDGPPLVRLMLKRKCINSTAACMQQAGISGTKEGILGEAPAQ</sequence>
<feature type="domain" description="Tudor" evidence="2">
    <location>
        <begin position="158"/>
        <end position="217"/>
    </location>
</feature>
<proteinExistence type="predicted"/>
<evidence type="ECO:0000256" key="1">
    <source>
        <dbReference type="SAM" id="MobiDB-lite"/>
    </source>
</evidence>
<dbReference type="Pfam" id="PF00567">
    <property type="entry name" value="TUDOR"/>
    <property type="match status" value="1"/>
</dbReference>
<dbReference type="InterPro" id="IPR050621">
    <property type="entry name" value="Tudor_domain_containing"/>
</dbReference>
<organism evidence="3 4">
    <name type="scientific">Amblyomma americanum</name>
    <name type="common">Lone star tick</name>
    <dbReference type="NCBI Taxonomy" id="6943"/>
    <lineage>
        <taxon>Eukaryota</taxon>
        <taxon>Metazoa</taxon>
        <taxon>Ecdysozoa</taxon>
        <taxon>Arthropoda</taxon>
        <taxon>Chelicerata</taxon>
        <taxon>Arachnida</taxon>
        <taxon>Acari</taxon>
        <taxon>Parasitiformes</taxon>
        <taxon>Ixodida</taxon>
        <taxon>Ixodoidea</taxon>
        <taxon>Ixodidae</taxon>
        <taxon>Amblyomminae</taxon>
        <taxon>Amblyomma</taxon>
    </lineage>
</organism>
<name>A0AAQ4ELT1_AMBAM</name>
<dbReference type="PANTHER" id="PTHR22948:SF72">
    <property type="entry name" value="TUDOR DOMAIN-CONTAINING PROTEIN"/>
    <property type="match status" value="1"/>
</dbReference>